<name>A0ACC6A5E3_9BACI</name>
<keyword evidence="2" id="KW-1185">Reference proteome</keyword>
<sequence length="240" mass="28052">MNYYNAGYIIISYENELIYKGCTLQGLSDTILSISNLVRPTFPDYWFFPWCNKSGNNTISNLINSRLKISLDEHVKAQSFLETLIQEKNFSWPNVFKCLKDAMYFKESYLKGMENLSIVSLSLSEEYQKDFLLNEEQENDFDVSIYDLLKDSRPFQIEDNEVLGFDICGCPNNAFYSFICNGLQSDFKRFGKQLNSLSLIENYKDAQEIIHLIDQGEIRAEEILWYPWLVTKCKEMHCVS</sequence>
<protein>
    <submittedName>
        <fullName evidence="1">Uncharacterized protein</fullName>
    </submittedName>
</protein>
<accession>A0ACC6A5E3</accession>
<comment type="caution">
    <text evidence="1">The sequence shown here is derived from an EMBL/GenBank/DDBJ whole genome shotgun (WGS) entry which is preliminary data.</text>
</comment>
<evidence type="ECO:0000313" key="2">
    <source>
        <dbReference type="Proteomes" id="UP001202289"/>
    </source>
</evidence>
<dbReference type="EMBL" id="JAMBOP010000009">
    <property type="protein sequence ID" value="MCM3736124.1"/>
    <property type="molecule type" value="Genomic_DNA"/>
</dbReference>
<reference evidence="1" key="1">
    <citation type="submission" date="2022-05" db="EMBL/GenBank/DDBJ databases">
        <title>Comparative Genomics of Spacecraft Associated Microbes.</title>
        <authorList>
            <person name="Tran M.T."/>
            <person name="Wright A."/>
            <person name="Seuylemezian A."/>
            <person name="Eisen J."/>
            <person name="Coil D."/>
        </authorList>
    </citation>
    <scope>NUCLEOTIDE SEQUENCE</scope>
    <source>
        <strain evidence="1">FAIRING 10M-2.2</strain>
    </source>
</reference>
<organism evidence="1 2">
    <name type="scientific">Bacillus cytotoxicus</name>
    <dbReference type="NCBI Taxonomy" id="580165"/>
    <lineage>
        <taxon>Bacteria</taxon>
        <taxon>Bacillati</taxon>
        <taxon>Bacillota</taxon>
        <taxon>Bacilli</taxon>
        <taxon>Bacillales</taxon>
        <taxon>Bacillaceae</taxon>
        <taxon>Bacillus</taxon>
        <taxon>Bacillus cereus group</taxon>
    </lineage>
</organism>
<proteinExistence type="predicted"/>
<dbReference type="Proteomes" id="UP001202289">
    <property type="component" value="Unassembled WGS sequence"/>
</dbReference>
<gene>
    <name evidence="1" type="ORF">M3215_09870</name>
</gene>
<evidence type="ECO:0000313" key="1">
    <source>
        <dbReference type="EMBL" id="MCM3736124.1"/>
    </source>
</evidence>